<sequence length="91" mass="10863">MRKALNCVTREALTWNPEGQRKRGRPKNTLHREMEIDMRKMNKNWMELEKKAQDGNGDRHEKNEQELDGIRKEGPGQRLENAGQRPMLHWE</sequence>
<name>A0A3P8BQH1_9TREM</name>
<organism evidence="2 3">
    <name type="scientific">Schistosoma mattheei</name>
    <dbReference type="NCBI Taxonomy" id="31246"/>
    <lineage>
        <taxon>Eukaryota</taxon>
        <taxon>Metazoa</taxon>
        <taxon>Spiralia</taxon>
        <taxon>Lophotrochozoa</taxon>
        <taxon>Platyhelminthes</taxon>
        <taxon>Trematoda</taxon>
        <taxon>Digenea</taxon>
        <taxon>Strigeidida</taxon>
        <taxon>Schistosomatoidea</taxon>
        <taxon>Schistosomatidae</taxon>
        <taxon>Schistosoma</taxon>
    </lineage>
</organism>
<reference evidence="2 3" key="1">
    <citation type="submission" date="2018-11" db="EMBL/GenBank/DDBJ databases">
        <authorList>
            <consortium name="Pathogen Informatics"/>
        </authorList>
    </citation>
    <scope>NUCLEOTIDE SEQUENCE [LARGE SCALE GENOMIC DNA]</scope>
    <source>
        <strain>Denwood</strain>
        <strain evidence="3">Zambia</strain>
    </source>
</reference>
<dbReference type="EMBL" id="UZAL01013344">
    <property type="protein sequence ID" value="VDP07924.1"/>
    <property type="molecule type" value="Genomic_DNA"/>
</dbReference>
<protein>
    <submittedName>
        <fullName evidence="2">Uncharacterized protein</fullName>
    </submittedName>
</protein>
<evidence type="ECO:0000313" key="3">
    <source>
        <dbReference type="Proteomes" id="UP000269396"/>
    </source>
</evidence>
<evidence type="ECO:0000256" key="1">
    <source>
        <dbReference type="SAM" id="MobiDB-lite"/>
    </source>
</evidence>
<dbReference type="AlphaFoldDB" id="A0A3P8BQH1"/>
<gene>
    <name evidence="2" type="ORF">SMTD_LOCUS4518</name>
</gene>
<keyword evidence="3" id="KW-1185">Reference proteome</keyword>
<feature type="compositionally biased region" description="Basic and acidic residues" evidence="1">
    <location>
        <begin position="51"/>
        <end position="75"/>
    </location>
</feature>
<proteinExistence type="predicted"/>
<evidence type="ECO:0000313" key="2">
    <source>
        <dbReference type="EMBL" id="VDP07924.1"/>
    </source>
</evidence>
<accession>A0A3P8BQH1</accession>
<feature type="region of interest" description="Disordered" evidence="1">
    <location>
        <begin position="51"/>
        <end position="91"/>
    </location>
</feature>
<dbReference type="Proteomes" id="UP000269396">
    <property type="component" value="Unassembled WGS sequence"/>
</dbReference>